<reference evidence="2 3" key="1">
    <citation type="journal article" date="2016" name="Mol. Biol. Evol.">
        <title>Comparative Genomics of Early-Diverging Mushroom-Forming Fungi Provides Insights into the Origins of Lignocellulose Decay Capabilities.</title>
        <authorList>
            <person name="Nagy L.G."/>
            <person name="Riley R."/>
            <person name="Tritt A."/>
            <person name="Adam C."/>
            <person name="Daum C."/>
            <person name="Floudas D."/>
            <person name="Sun H."/>
            <person name="Yadav J.S."/>
            <person name="Pangilinan J."/>
            <person name="Larsson K.H."/>
            <person name="Matsuura K."/>
            <person name="Barry K."/>
            <person name="Labutti K."/>
            <person name="Kuo R."/>
            <person name="Ohm R.A."/>
            <person name="Bhattacharya S.S."/>
            <person name="Shirouzu T."/>
            <person name="Yoshinaga Y."/>
            <person name="Martin F.M."/>
            <person name="Grigoriev I.V."/>
            <person name="Hibbett D.S."/>
        </authorList>
    </citation>
    <scope>NUCLEOTIDE SEQUENCE [LARGE SCALE GENOMIC DNA]</scope>
    <source>
        <strain evidence="2 3">CBS 109695</strain>
    </source>
</reference>
<dbReference type="GO" id="GO:0006629">
    <property type="term" value="P:lipid metabolic process"/>
    <property type="evidence" value="ECO:0007669"/>
    <property type="project" value="InterPro"/>
</dbReference>
<sequence length="309" mass="35009">MSTVRVLPDCWGHRGASAAFPENTLASFEAAIRDGAEGIESDIHASADNVLVMFHDPELSRTTDSKGLIKERPWYGAEGMEHVRTLKEPIQAIPTFAETVTLLMLPANRHVKFNVDIKPQNDPDTLFALMEKVIMVQPDWETALAPRLLLGLWHPRFLSAAKKFLPACRRSYIGNSPEIARKYFWNDCQVFSMAFAALATSDGQRFTKECKADGKQLMVWTVNDPSHMMEAVRWGVDAILTDFTKTWLEMRAALHIDYEKTGSKYGRGFLWTSLKWYTPWANVRMRALKMHLESIAGPFELPTPPVIKP</sequence>
<dbReference type="PANTHER" id="PTHR43805">
    <property type="entry name" value="GLYCEROPHOSPHORYL DIESTER PHOSPHODIESTERASE"/>
    <property type="match status" value="1"/>
</dbReference>
<dbReference type="AlphaFoldDB" id="A0A167XLQ5"/>
<evidence type="ECO:0000259" key="1">
    <source>
        <dbReference type="PROSITE" id="PS51704"/>
    </source>
</evidence>
<dbReference type="InterPro" id="IPR017946">
    <property type="entry name" value="PLC-like_Pdiesterase_TIM-brl"/>
</dbReference>
<dbReference type="PROSITE" id="PS51704">
    <property type="entry name" value="GP_PDE"/>
    <property type="match status" value="1"/>
</dbReference>
<dbReference type="Pfam" id="PF03009">
    <property type="entry name" value="GDPD"/>
    <property type="match status" value="1"/>
</dbReference>
<feature type="domain" description="GP-PDE" evidence="1">
    <location>
        <begin position="8"/>
        <end position="251"/>
    </location>
</feature>
<protein>
    <submittedName>
        <fullName evidence="2">PLC-like phosphodiesterase</fullName>
    </submittedName>
</protein>
<dbReference type="GO" id="GO:0008081">
    <property type="term" value="F:phosphoric diester hydrolase activity"/>
    <property type="evidence" value="ECO:0007669"/>
    <property type="project" value="InterPro"/>
</dbReference>
<keyword evidence="3" id="KW-1185">Reference proteome</keyword>
<dbReference type="PANTHER" id="PTHR43805:SF1">
    <property type="entry name" value="GP-PDE DOMAIN-CONTAINING PROTEIN"/>
    <property type="match status" value="1"/>
</dbReference>
<proteinExistence type="predicted"/>
<dbReference type="EMBL" id="KV417754">
    <property type="protein sequence ID" value="KZP07348.1"/>
    <property type="molecule type" value="Genomic_DNA"/>
</dbReference>
<name>A0A167XLQ5_9AGAM</name>
<gene>
    <name evidence="2" type="ORF">FIBSPDRAFT_914511</name>
</gene>
<dbReference type="OrthoDB" id="1058301at2759"/>
<dbReference type="CDD" id="cd08570">
    <property type="entry name" value="GDPD_YPL206cp_fungi"/>
    <property type="match status" value="1"/>
</dbReference>
<evidence type="ECO:0000313" key="3">
    <source>
        <dbReference type="Proteomes" id="UP000076532"/>
    </source>
</evidence>
<organism evidence="2 3">
    <name type="scientific">Athelia psychrophila</name>
    <dbReference type="NCBI Taxonomy" id="1759441"/>
    <lineage>
        <taxon>Eukaryota</taxon>
        <taxon>Fungi</taxon>
        <taxon>Dikarya</taxon>
        <taxon>Basidiomycota</taxon>
        <taxon>Agaricomycotina</taxon>
        <taxon>Agaricomycetes</taxon>
        <taxon>Agaricomycetidae</taxon>
        <taxon>Atheliales</taxon>
        <taxon>Atheliaceae</taxon>
        <taxon>Athelia</taxon>
    </lineage>
</organism>
<dbReference type="InterPro" id="IPR030395">
    <property type="entry name" value="GP_PDE_dom"/>
</dbReference>
<dbReference type="Proteomes" id="UP000076532">
    <property type="component" value="Unassembled WGS sequence"/>
</dbReference>
<dbReference type="SUPFAM" id="SSF51695">
    <property type="entry name" value="PLC-like phosphodiesterases"/>
    <property type="match status" value="1"/>
</dbReference>
<accession>A0A167XLQ5</accession>
<dbReference type="STRING" id="436010.A0A167XLQ5"/>
<dbReference type="Gene3D" id="3.20.20.190">
    <property type="entry name" value="Phosphatidylinositol (PI) phosphodiesterase"/>
    <property type="match status" value="1"/>
</dbReference>
<evidence type="ECO:0000313" key="2">
    <source>
        <dbReference type="EMBL" id="KZP07348.1"/>
    </source>
</evidence>